<organism evidence="2 3">
    <name type="scientific">Desulfonema limicola</name>
    <dbReference type="NCBI Taxonomy" id="45656"/>
    <lineage>
        <taxon>Bacteria</taxon>
        <taxon>Pseudomonadati</taxon>
        <taxon>Thermodesulfobacteriota</taxon>
        <taxon>Desulfobacteria</taxon>
        <taxon>Desulfobacterales</taxon>
        <taxon>Desulfococcaceae</taxon>
        <taxon>Desulfonema</taxon>
    </lineage>
</organism>
<name>A0A975B5B5_9BACT</name>
<keyword evidence="1" id="KW-0732">Signal</keyword>
<evidence type="ECO:0000256" key="1">
    <source>
        <dbReference type="ARBA" id="ARBA00022729"/>
    </source>
</evidence>
<dbReference type="KEGG" id="dli:dnl_13380"/>
<dbReference type="Proteomes" id="UP000663720">
    <property type="component" value="Chromosome"/>
</dbReference>
<keyword evidence="3" id="KW-1185">Reference proteome</keyword>
<accession>A0A975B5B5</accession>
<evidence type="ECO:0000313" key="3">
    <source>
        <dbReference type="Proteomes" id="UP000663720"/>
    </source>
</evidence>
<dbReference type="Pfam" id="PF13624">
    <property type="entry name" value="SurA_N_3"/>
    <property type="match status" value="1"/>
</dbReference>
<sequence length="220" mass="25903">MKIKYLFLFFIFLFFFAGCTEKKTEEEKPYLIRAGSSVITVQEFKRAFELSKTAYAYDMVNDPEFLQKARVQFLDQICERLILMERARELGINISALELKSAVADITDGYPQEEFEQELLESMISYHDWEQEVKARLVMEKVIAKDLTSSITISADEIADYKKKHNKKSKAKKENIDKSITDLLKREKTETAYKSWLDKLQEKYRLEINETDWKKITSES</sequence>
<dbReference type="Gene3D" id="1.10.4030.10">
    <property type="entry name" value="Porin chaperone SurA, peptide-binding domain"/>
    <property type="match status" value="1"/>
</dbReference>
<protein>
    <submittedName>
        <fullName evidence="2">Chaperone SurA N-terminal domain-containing protein</fullName>
    </submittedName>
</protein>
<evidence type="ECO:0000313" key="2">
    <source>
        <dbReference type="EMBL" id="QTA79088.1"/>
    </source>
</evidence>
<gene>
    <name evidence="2" type="ORF">dnl_13380</name>
</gene>
<proteinExistence type="predicted"/>
<dbReference type="PANTHER" id="PTHR47637">
    <property type="entry name" value="CHAPERONE SURA"/>
    <property type="match status" value="1"/>
</dbReference>
<dbReference type="RefSeq" id="WP_207690874.1">
    <property type="nucleotide sequence ID" value="NZ_CP061799.1"/>
</dbReference>
<reference evidence="2" key="1">
    <citation type="journal article" date="2021" name="Microb. Physiol.">
        <title>Proteogenomic Insights into the Physiology of Marine, Sulfate-Reducing, Filamentous Desulfonema limicola and Desulfonema magnum.</title>
        <authorList>
            <person name="Schnaars V."/>
            <person name="Wohlbrand L."/>
            <person name="Scheve S."/>
            <person name="Hinrichs C."/>
            <person name="Reinhardt R."/>
            <person name="Rabus R."/>
        </authorList>
    </citation>
    <scope>NUCLEOTIDE SEQUENCE</scope>
    <source>
        <strain evidence="2">5ac10</strain>
    </source>
</reference>
<dbReference type="InterPro" id="IPR050280">
    <property type="entry name" value="OMP_Chaperone_SurA"/>
</dbReference>
<dbReference type="AlphaFoldDB" id="A0A975B5B5"/>
<dbReference type="PROSITE" id="PS51257">
    <property type="entry name" value="PROKAR_LIPOPROTEIN"/>
    <property type="match status" value="1"/>
</dbReference>
<dbReference type="InterPro" id="IPR027304">
    <property type="entry name" value="Trigger_fact/SurA_dom_sf"/>
</dbReference>
<dbReference type="EMBL" id="CP061799">
    <property type="protein sequence ID" value="QTA79088.1"/>
    <property type="molecule type" value="Genomic_DNA"/>
</dbReference>
<dbReference type="PANTHER" id="PTHR47637:SF1">
    <property type="entry name" value="CHAPERONE SURA"/>
    <property type="match status" value="1"/>
</dbReference>
<dbReference type="SUPFAM" id="SSF109998">
    <property type="entry name" value="Triger factor/SurA peptide-binding domain-like"/>
    <property type="match status" value="1"/>
</dbReference>